<dbReference type="RefSeq" id="WP_307225806.1">
    <property type="nucleotide sequence ID" value="NZ_JAUSTT010000001.1"/>
</dbReference>
<name>A0ABT9WM72_9BACI</name>
<accession>A0ABT9WM72</accession>
<feature type="region of interest" description="Disordered" evidence="1">
    <location>
        <begin position="56"/>
        <end position="82"/>
    </location>
</feature>
<evidence type="ECO:0000313" key="3">
    <source>
        <dbReference type="Proteomes" id="UP001223586"/>
    </source>
</evidence>
<keyword evidence="3" id="KW-1185">Reference proteome</keyword>
<evidence type="ECO:0000313" key="2">
    <source>
        <dbReference type="EMBL" id="MDQ0174383.1"/>
    </source>
</evidence>
<evidence type="ECO:0000256" key="1">
    <source>
        <dbReference type="SAM" id="MobiDB-lite"/>
    </source>
</evidence>
<comment type="caution">
    <text evidence="2">The sequence shown here is derived from an EMBL/GenBank/DDBJ whole genome shotgun (WGS) entry which is preliminary data.</text>
</comment>
<protein>
    <recommendedName>
        <fullName evidence="4">Phage protein</fullName>
    </recommendedName>
</protein>
<feature type="compositionally biased region" description="Basic and acidic residues" evidence="1">
    <location>
        <begin position="56"/>
        <end position="68"/>
    </location>
</feature>
<evidence type="ECO:0008006" key="4">
    <source>
        <dbReference type="Google" id="ProtNLM"/>
    </source>
</evidence>
<gene>
    <name evidence="2" type="ORF">J2S08_000214</name>
</gene>
<reference evidence="2 3" key="1">
    <citation type="submission" date="2023-07" db="EMBL/GenBank/DDBJ databases">
        <title>Genomic Encyclopedia of Type Strains, Phase IV (KMG-IV): sequencing the most valuable type-strain genomes for metagenomic binning, comparative biology and taxonomic classification.</title>
        <authorList>
            <person name="Goeker M."/>
        </authorList>
    </citation>
    <scope>NUCLEOTIDE SEQUENCE [LARGE SCALE GENOMIC DNA]</scope>
    <source>
        <strain evidence="2 3">DSM 23837</strain>
    </source>
</reference>
<dbReference type="Proteomes" id="UP001223586">
    <property type="component" value="Unassembled WGS sequence"/>
</dbReference>
<sequence length="82" mass="9273">MAKFKATPFYSVRYGDKSLTFGLDGIYETEDDGEIRALMELCPRYLTCLEKAEKLKTEEKSEPAEKPKATKPKPKPKASAKK</sequence>
<dbReference type="EMBL" id="JAUSTT010000001">
    <property type="protein sequence ID" value="MDQ0174383.1"/>
    <property type="molecule type" value="Genomic_DNA"/>
</dbReference>
<feature type="compositionally biased region" description="Basic residues" evidence="1">
    <location>
        <begin position="69"/>
        <end position="82"/>
    </location>
</feature>
<proteinExistence type="predicted"/>
<organism evidence="2 3">
    <name type="scientific">Bacillus chungangensis</name>
    <dbReference type="NCBI Taxonomy" id="587633"/>
    <lineage>
        <taxon>Bacteria</taxon>
        <taxon>Bacillati</taxon>
        <taxon>Bacillota</taxon>
        <taxon>Bacilli</taxon>
        <taxon>Bacillales</taxon>
        <taxon>Bacillaceae</taxon>
        <taxon>Bacillus</taxon>
    </lineage>
</organism>